<proteinExistence type="predicted"/>
<protein>
    <recommendedName>
        <fullName evidence="3">Type I-B CRISPR-associated protein Cas8b1/Cst1</fullName>
    </recommendedName>
</protein>
<gene>
    <name evidence="1" type="ORF">QBE51_04225</name>
</gene>
<reference evidence="1 2" key="1">
    <citation type="submission" date="2023-03" db="EMBL/GenBank/DDBJ databases">
        <title>Novel Species.</title>
        <authorList>
            <person name="Ma S."/>
        </authorList>
    </citation>
    <scope>NUCLEOTIDE SEQUENCE [LARGE SCALE GENOMIC DNA]</scope>
    <source>
        <strain evidence="1 2">LIND6LT2</strain>
    </source>
</reference>
<sequence>MMALLTFTGHPFIDLGSAVLSMICNKECYAEVTKEDILNNLDEFLEVIKHRFNDLNASEKELEYSKRGLKQHFALIYNINHYLFGINNKIEDTASGKKETVKTGEEFVKTFKQVVVDILENKNSLCNDQERKSNDNICRFCGKPSDLILSKDIMPFGAGLSQKNLGQVHCCNGCYLPILFSFIPMFNVRVSEATKGVYMFYHFSNEKYMIEYAREQYQFLKREMLASLQTLQGNWYEVLVDHLRKMYANFKMRFHTIEPHFVTVYFFLNDNRGASLSYINVPDGMCKFINYISTADQKWDSMKKNLRNSEEYERFIRGDFFCMNINGTPKFGFEEIKDARFYMKEVSLMEDQFINAAENIGNGLLKYYRNIKKSKWVEEYEKKMNVEKPYVFINSLLDLNEEYFKVQGENIFDISDVKQIILENKSALAFRLIKYFIYNNMNEEEKQQYVEFNRLKKNIVQEEEK</sequence>
<dbReference type="Proteomes" id="UP001486565">
    <property type="component" value="Chromosome"/>
</dbReference>
<keyword evidence="2" id="KW-1185">Reference proteome</keyword>
<dbReference type="RefSeq" id="WP_341877695.1">
    <property type="nucleotide sequence ID" value="NZ_CP121687.1"/>
</dbReference>
<organism evidence="1 2">
    <name type="scientific">Defluviitalea saccharophila</name>
    <dbReference type="NCBI Taxonomy" id="879970"/>
    <lineage>
        <taxon>Bacteria</taxon>
        <taxon>Bacillati</taxon>
        <taxon>Bacillota</taxon>
        <taxon>Clostridia</taxon>
        <taxon>Lachnospirales</taxon>
        <taxon>Defluviitaleaceae</taxon>
        <taxon>Defluviitalea</taxon>
    </lineage>
</organism>
<evidence type="ECO:0000313" key="1">
    <source>
        <dbReference type="EMBL" id="WZL70733.1"/>
    </source>
</evidence>
<evidence type="ECO:0008006" key="3">
    <source>
        <dbReference type="Google" id="ProtNLM"/>
    </source>
</evidence>
<evidence type="ECO:0000313" key="2">
    <source>
        <dbReference type="Proteomes" id="UP001486565"/>
    </source>
</evidence>
<dbReference type="EMBL" id="CP121687">
    <property type="protein sequence ID" value="WZL70733.1"/>
    <property type="molecule type" value="Genomic_DNA"/>
</dbReference>
<accession>A0ABZ2Y9Q1</accession>
<name>A0ABZ2Y9Q1_9FIRM</name>